<accession>A0AA38RMH4</accession>
<evidence type="ECO:0000256" key="5">
    <source>
        <dbReference type="ARBA" id="ARBA00022989"/>
    </source>
</evidence>
<evidence type="ECO:0000256" key="9">
    <source>
        <dbReference type="SAM" id="Phobius"/>
    </source>
</evidence>
<keyword evidence="3 7" id="KW-0813">Transport</keyword>
<comment type="caution">
    <text evidence="11">The sequence shown here is derived from an EMBL/GenBank/DDBJ whole genome shotgun (WGS) entry which is preliminary data.</text>
</comment>
<keyword evidence="12" id="KW-1185">Reference proteome</keyword>
<dbReference type="GO" id="GO:0022857">
    <property type="term" value="F:transmembrane transporter activity"/>
    <property type="evidence" value="ECO:0007669"/>
    <property type="project" value="InterPro"/>
</dbReference>
<dbReference type="InterPro" id="IPR005828">
    <property type="entry name" value="MFS_sugar_transport-like"/>
</dbReference>
<dbReference type="GO" id="GO:0016020">
    <property type="term" value="C:membrane"/>
    <property type="evidence" value="ECO:0007669"/>
    <property type="project" value="UniProtKB-SubCell"/>
</dbReference>
<keyword evidence="5 9" id="KW-1133">Transmembrane helix</keyword>
<keyword evidence="4 9" id="KW-0812">Transmembrane</keyword>
<sequence>MAGTATTPAAPAASAKRDEAQLEHPVKASTMPPMDEKDALAAAQAGGWEIDALINEMEQELEAQGGLRKSFWDLEFKDPRHFTWVIVAFASMGGLLSGLDQSLISGANLYLPGDLGLDTRQNSLVNSAMPLGAVGGALILSPSNEWFGRRWSIIISCVLYTVGAALEAGSINYGMIIAARVILGLGVGLEGGTVPVYVAETVERRLRGNLVSLYQFNIALGEVLGYAVAAMFLHVDGNWRYILGSSLVFSTIMFAGMLFLPESPRYLMHKGRVLDAYKVWKRIRGITDRDAREEFFVMKVSVLHEAQVVAESAVNKRFPWLDFFTVPRARRALVYANIMILLGQLTGVNAIMYYMSVLMKQIGFDDEKANYMSLVGGGSLLLGTIPAIFLMEKYGRRFWANTMLPGFFVGLVLIGASYQIPLETNLQGAEGLYLSGLILYMGFFGCYACLTWVVPSEVYPTYLRSYGMTTSDALLFLASFVVTYNFSAMQDAMTRTGLALGFYGGIAVIGWFYQLLFMPETKDKTLEEIDILFQRSTGEIVAENVHNIRLALGDFFAGRWGSKKAVQAPIQRDLMLEKEDKPAVETV</sequence>
<feature type="compositionally biased region" description="Low complexity" evidence="8">
    <location>
        <begin position="1"/>
        <end position="14"/>
    </location>
</feature>
<evidence type="ECO:0000256" key="2">
    <source>
        <dbReference type="ARBA" id="ARBA00010992"/>
    </source>
</evidence>
<dbReference type="InterPro" id="IPR003663">
    <property type="entry name" value="Sugar/inositol_transpt"/>
</dbReference>
<feature type="transmembrane region" description="Helical" evidence="9">
    <location>
        <begin position="432"/>
        <end position="454"/>
    </location>
</feature>
<evidence type="ECO:0000256" key="7">
    <source>
        <dbReference type="RuleBase" id="RU003346"/>
    </source>
</evidence>
<comment type="subcellular location">
    <subcellularLocation>
        <location evidence="1">Membrane</location>
        <topology evidence="1">Multi-pass membrane protein</topology>
    </subcellularLocation>
</comment>
<dbReference type="InterPro" id="IPR020846">
    <property type="entry name" value="MFS_dom"/>
</dbReference>
<dbReference type="EMBL" id="JANBVO010000007">
    <property type="protein sequence ID" value="KAJ9150835.1"/>
    <property type="molecule type" value="Genomic_DNA"/>
</dbReference>
<feature type="transmembrane region" description="Helical" evidence="9">
    <location>
        <begin position="332"/>
        <end position="355"/>
    </location>
</feature>
<feature type="transmembrane region" description="Helical" evidence="9">
    <location>
        <begin position="177"/>
        <end position="199"/>
    </location>
</feature>
<feature type="transmembrane region" description="Helical" evidence="9">
    <location>
        <begin position="371"/>
        <end position="391"/>
    </location>
</feature>
<reference evidence="11" key="1">
    <citation type="submission" date="2022-07" db="EMBL/GenBank/DDBJ databases">
        <title>Fungi with potential for degradation of polypropylene.</title>
        <authorList>
            <person name="Gostincar C."/>
        </authorList>
    </citation>
    <scope>NUCLEOTIDE SEQUENCE</scope>
    <source>
        <strain evidence="11">EXF-13308</strain>
    </source>
</reference>
<dbReference type="GO" id="GO:0015798">
    <property type="term" value="P:myo-inositol transport"/>
    <property type="evidence" value="ECO:0007669"/>
    <property type="project" value="UniProtKB-ARBA"/>
</dbReference>
<dbReference type="PANTHER" id="PTHR48020">
    <property type="entry name" value="PROTON MYO-INOSITOL COTRANSPORTER"/>
    <property type="match status" value="1"/>
</dbReference>
<feature type="transmembrane region" description="Helical" evidence="9">
    <location>
        <begin position="211"/>
        <end position="233"/>
    </location>
</feature>
<dbReference type="Proteomes" id="UP001174694">
    <property type="component" value="Unassembled WGS sequence"/>
</dbReference>
<dbReference type="PRINTS" id="PR00171">
    <property type="entry name" value="SUGRTRNSPORT"/>
</dbReference>
<dbReference type="InterPro" id="IPR036259">
    <property type="entry name" value="MFS_trans_sf"/>
</dbReference>
<feature type="transmembrane region" description="Helical" evidence="9">
    <location>
        <begin position="239"/>
        <end position="260"/>
    </location>
</feature>
<feature type="region of interest" description="Disordered" evidence="8">
    <location>
        <begin position="1"/>
        <end position="33"/>
    </location>
</feature>
<name>A0AA38RMH4_9PEZI</name>
<dbReference type="AlphaFoldDB" id="A0AA38RMH4"/>
<feature type="transmembrane region" description="Helical" evidence="9">
    <location>
        <begin position="466"/>
        <end position="486"/>
    </location>
</feature>
<dbReference type="PROSITE" id="PS00216">
    <property type="entry name" value="SUGAR_TRANSPORT_1"/>
    <property type="match status" value="1"/>
</dbReference>
<dbReference type="InterPro" id="IPR050814">
    <property type="entry name" value="Myo-inositol_Transporter"/>
</dbReference>
<evidence type="ECO:0000313" key="12">
    <source>
        <dbReference type="Proteomes" id="UP001174694"/>
    </source>
</evidence>
<dbReference type="Pfam" id="PF00083">
    <property type="entry name" value="Sugar_tr"/>
    <property type="match status" value="1"/>
</dbReference>
<gene>
    <name evidence="11" type="ORF">NKR23_g3398</name>
</gene>
<dbReference type="SUPFAM" id="SSF103473">
    <property type="entry name" value="MFS general substrate transporter"/>
    <property type="match status" value="1"/>
</dbReference>
<feature type="transmembrane region" description="Helical" evidence="9">
    <location>
        <begin position="398"/>
        <end position="420"/>
    </location>
</feature>
<feature type="transmembrane region" description="Helical" evidence="9">
    <location>
        <begin position="153"/>
        <end position="171"/>
    </location>
</feature>
<dbReference type="GO" id="GO:0015791">
    <property type="term" value="P:polyol transmembrane transport"/>
    <property type="evidence" value="ECO:0007669"/>
    <property type="project" value="UniProtKB-ARBA"/>
</dbReference>
<dbReference type="FunFam" id="1.20.1250.20:FF:000134">
    <property type="entry name" value="MFS sugar transporter protein"/>
    <property type="match status" value="1"/>
</dbReference>
<dbReference type="InterPro" id="IPR005829">
    <property type="entry name" value="Sugar_transporter_CS"/>
</dbReference>
<dbReference type="Gene3D" id="1.20.1250.20">
    <property type="entry name" value="MFS general substrate transporter like domains"/>
    <property type="match status" value="1"/>
</dbReference>
<organism evidence="11 12">
    <name type="scientific">Pleurostoma richardsiae</name>
    <dbReference type="NCBI Taxonomy" id="41990"/>
    <lineage>
        <taxon>Eukaryota</taxon>
        <taxon>Fungi</taxon>
        <taxon>Dikarya</taxon>
        <taxon>Ascomycota</taxon>
        <taxon>Pezizomycotina</taxon>
        <taxon>Sordariomycetes</taxon>
        <taxon>Sordariomycetidae</taxon>
        <taxon>Calosphaeriales</taxon>
        <taxon>Pleurostomataceae</taxon>
        <taxon>Pleurostoma</taxon>
    </lineage>
</organism>
<dbReference type="PROSITE" id="PS50850">
    <property type="entry name" value="MFS"/>
    <property type="match status" value="1"/>
</dbReference>
<dbReference type="PANTHER" id="PTHR48020:SF9">
    <property type="entry name" value="MAJOR FACILITATOR SUPERFAMILY (MFS) PROFILE DOMAIN-CONTAINING PROTEIN"/>
    <property type="match status" value="1"/>
</dbReference>
<evidence type="ECO:0000256" key="3">
    <source>
        <dbReference type="ARBA" id="ARBA00022448"/>
    </source>
</evidence>
<comment type="similarity">
    <text evidence="2 7">Belongs to the major facilitator superfamily. Sugar transporter (TC 2.A.1.1) family.</text>
</comment>
<feature type="transmembrane region" description="Helical" evidence="9">
    <location>
        <begin position="124"/>
        <end position="141"/>
    </location>
</feature>
<dbReference type="PROSITE" id="PS00217">
    <property type="entry name" value="SUGAR_TRANSPORT_2"/>
    <property type="match status" value="1"/>
</dbReference>
<keyword evidence="6 9" id="KW-0472">Membrane</keyword>
<protein>
    <submittedName>
        <fullName evidence="11">Inositol transporter 1</fullName>
    </submittedName>
</protein>
<feature type="compositionally biased region" description="Basic and acidic residues" evidence="8">
    <location>
        <begin position="15"/>
        <end position="26"/>
    </location>
</feature>
<dbReference type="NCBIfam" id="TIGR00879">
    <property type="entry name" value="SP"/>
    <property type="match status" value="1"/>
</dbReference>
<feature type="transmembrane region" description="Helical" evidence="9">
    <location>
        <begin position="498"/>
        <end position="517"/>
    </location>
</feature>
<evidence type="ECO:0000313" key="11">
    <source>
        <dbReference type="EMBL" id="KAJ9150835.1"/>
    </source>
</evidence>
<evidence type="ECO:0000256" key="8">
    <source>
        <dbReference type="SAM" id="MobiDB-lite"/>
    </source>
</evidence>
<evidence type="ECO:0000256" key="1">
    <source>
        <dbReference type="ARBA" id="ARBA00004141"/>
    </source>
</evidence>
<feature type="transmembrane region" description="Helical" evidence="9">
    <location>
        <begin position="82"/>
        <end position="104"/>
    </location>
</feature>
<evidence type="ECO:0000259" key="10">
    <source>
        <dbReference type="PROSITE" id="PS50850"/>
    </source>
</evidence>
<proteinExistence type="inferred from homology"/>
<feature type="domain" description="Major facilitator superfamily (MFS) profile" evidence="10">
    <location>
        <begin position="86"/>
        <end position="522"/>
    </location>
</feature>
<evidence type="ECO:0000256" key="6">
    <source>
        <dbReference type="ARBA" id="ARBA00023136"/>
    </source>
</evidence>
<evidence type="ECO:0000256" key="4">
    <source>
        <dbReference type="ARBA" id="ARBA00022692"/>
    </source>
</evidence>